<evidence type="ECO:0000313" key="5">
    <source>
        <dbReference type="Proteomes" id="UP000248616"/>
    </source>
</evidence>
<dbReference type="Pfam" id="PF13602">
    <property type="entry name" value="ADH_zinc_N_2"/>
    <property type="match status" value="1"/>
</dbReference>
<comment type="similarity">
    <text evidence="2">Belongs to the zinc-containing alcohol dehydrogenase family. Quinone oxidoreductase subfamily.</text>
</comment>
<protein>
    <recommendedName>
        <fullName evidence="2">Zinc-type alcohol dehydrogenase-like protein</fullName>
    </recommendedName>
</protein>
<dbReference type="CDD" id="cd08252">
    <property type="entry name" value="AL_MDR"/>
    <property type="match status" value="1"/>
</dbReference>
<dbReference type="GO" id="GO:0008270">
    <property type="term" value="F:zinc ion binding"/>
    <property type="evidence" value="ECO:0007669"/>
    <property type="project" value="InterPro"/>
</dbReference>
<dbReference type="InterPro" id="IPR051603">
    <property type="entry name" value="Zinc-ADH_QOR/CCCR"/>
</dbReference>
<comment type="caution">
    <text evidence="4">The sequence shown here is derived from an EMBL/GenBank/DDBJ whole genome shotgun (WGS) entry which is preliminary data.</text>
</comment>
<reference evidence="5" key="1">
    <citation type="submission" date="2017-03" db="EMBL/GenBank/DDBJ databases">
        <authorList>
            <person name="Safronova V.I."/>
            <person name="Sazanova A.L."/>
            <person name="Chirak E.R."/>
        </authorList>
    </citation>
    <scope>NUCLEOTIDE SEQUENCE [LARGE SCALE GENOMIC DNA]</scope>
    <source>
        <strain evidence="5">Ach-343</strain>
    </source>
</reference>
<keyword evidence="1" id="KW-0521">NADP</keyword>
<keyword evidence="2" id="KW-0479">Metal-binding</keyword>
<accession>A0A2W7C8Z7</accession>
<dbReference type="InterPro" id="IPR036291">
    <property type="entry name" value="NAD(P)-bd_dom_sf"/>
</dbReference>
<evidence type="ECO:0000256" key="1">
    <source>
        <dbReference type="ARBA" id="ARBA00022857"/>
    </source>
</evidence>
<evidence type="ECO:0000256" key="2">
    <source>
        <dbReference type="RuleBase" id="RU364000"/>
    </source>
</evidence>
<dbReference type="EMBL" id="MZXV01000085">
    <property type="protein sequence ID" value="PZV33203.1"/>
    <property type="molecule type" value="Genomic_DNA"/>
</dbReference>
<dbReference type="GO" id="GO:0016491">
    <property type="term" value="F:oxidoreductase activity"/>
    <property type="evidence" value="ECO:0007669"/>
    <property type="project" value="UniProtKB-KW"/>
</dbReference>
<organism evidence="4 5">
    <name type="scientific">Mesorhizobium kowhaii</name>
    <dbReference type="NCBI Taxonomy" id="1300272"/>
    <lineage>
        <taxon>Bacteria</taxon>
        <taxon>Pseudomonadati</taxon>
        <taxon>Pseudomonadota</taxon>
        <taxon>Alphaproteobacteria</taxon>
        <taxon>Hyphomicrobiales</taxon>
        <taxon>Phyllobacteriaceae</taxon>
        <taxon>Mesorhizobium</taxon>
    </lineage>
</organism>
<evidence type="ECO:0000259" key="3">
    <source>
        <dbReference type="SMART" id="SM00829"/>
    </source>
</evidence>
<feature type="domain" description="Enoyl reductase (ER)" evidence="3">
    <location>
        <begin position="15"/>
        <end position="334"/>
    </location>
</feature>
<dbReference type="InterPro" id="IPR014182">
    <property type="entry name" value="ADH_Zn_typ-1"/>
</dbReference>
<dbReference type="Gene3D" id="3.90.180.10">
    <property type="entry name" value="Medium-chain alcohol dehydrogenases, catalytic domain"/>
    <property type="match status" value="1"/>
</dbReference>
<gene>
    <name evidence="4" type="ORF">B5V02_38355</name>
</gene>
<dbReference type="NCBIfam" id="TIGR02817">
    <property type="entry name" value="adh_fam_1"/>
    <property type="match status" value="1"/>
</dbReference>
<dbReference type="PANTHER" id="PTHR44154">
    <property type="entry name" value="QUINONE OXIDOREDUCTASE"/>
    <property type="match status" value="1"/>
</dbReference>
<keyword evidence="2" id="KW-0560">Oxidoreductase</keyword>
<dbReference type="OrthoDB" id="9785812at2"/>
<dbReference type="SMART" id="SM00829">
    <property type="entry name" value="PKS_ER"/>
    <property type="match status" value="1"/>
</dbReference>
<evidence type="ECO:0000313" key="4">
    <source>
        <dbReference type="EMBL" id="PZV33203.1"/>
    </source>
</evidence>
<dbReference type="SUPFAM" id="SSF50129">
    <property type="entry name" value="GroES-like"/>
    <property type="match status" value="1"/>
</dbReference>
<dbReference type="Gene3D" id="3.40.50.720">
    <property type="entry name" value="NAD(P)-binding Rossmann-like Domain"/>
    <property type="match status" value="1"/>
</dbReference>
<keyword evidence="5" id="KW-1185">Reference proteome</keyword>
<dbReference type="InterPro" id="IPR011032">
    <property type="entry name" value="GroES-like_sf"/>
</dbReference>
<name>A0A2W7C8Z7_9HYPH</name>
<dbReference type="AlphaFoldDB" id="A0A2W7C8Z7"/>
<dbReference type="PANTHER" id="PTHR44154:SF1">
    <property type="entry name" value="QUINONE OXIDOREDUCTASE"/>
    <property type="match status" value="1"/>
</dbReference>
<dbReference type="Proteomes" id="UP000248616">
    <property type="component" value="Unassembled WGS sequence"/>
</dbReference>
<dbReference type="InterPro" id="IPR013154">
    <property type="entry name" value="ADH-like_N"/>
</dbReference>
<dbReference type="Pfam" id="PF08240">
    <property type="entry name" value="ADH_N"/>
    <property type="match status" value="1"/>
</dbReference>
<dbReference type="RefSeq" id="WP_111549385.1">
    <property type="nucleotide sequence ID" value="NZ_MZXV01000085.1"/>
</dbReference>
<sequence length="337" mass="35700">MRAVGYQVPAPITDGASLVDIDLPKPKPKGRELLVEVKAISVNPVDTKVRQSARPEAGAWRVLGWDAAGRVVATGPDASLFKAGDDVFYSGALAPQGTNAEFHLVDERLVGRKPGSLGYAQAAALPLTAVTAWEALFDRLDVRKPVAGAAKAILIIGGAGGVGSIAVQLARQLTDLTVIATASRPETRDWALGLGAHHVVDHSRPLAAEVAALGIGAPAFVFSTTNTDRHLAEIAELIAPQGRFGLIDDPKSLDINPFKRKSVSVHWEFMFTRSMFETQDMAAQGELLNELARLVDAGTIRTTLGETFGPINAANLKRAHALIETGKAKGKIVLEGF</sequence>
<dbReference type="SUPFAM" id="SSF51735">
    <property type="entry name" value="NAD(P)-binding Rossmann-fold domains"/>
    <property type="match status" value="1"/>
</dbReference>
<dbReference type="InterPro" id="IPR020843">
    <property type="entry name" value="ER"/>
</dbReference>
<keyword evidence="2" id="KW-0862">Zinc</keyword>
<proteinExistence type="inferred from homology"/>